<keyword evidence="1" id="KW-0472">Membrane</keyword>
<proteinExistence type="predicted"/>
<dbReference type="SUPFAM" id="SSF81321">
    <property type="entry name" value="Family A G protein-coupled receptor-like"/>
    <property type="match status" value="1"/>
</dbReference>
<accession>A0A914V290</accession>
<dbReference type="WBParaSite" id="PSAMB.scaffold1469size31109.g13312.t1">
    <property type="protein sequence ID" value="PSAMB.scaffold1469size31109.g13312.t1"/>
    <property type="gene ID" value="PSAMB.scaffold1469size31109.g13312"/>
</dbReference>
<evidence type="ECO:0000313" key="2">
    <source>
        <dbReference type="Proteomes" id="UP000887566"/>
    </source>
</evidence>
<sequence>MIGACYFIAVVYTALLFVYLFASYGNSDDRISPLCFLVDVDMLFDSMIHGVRVVLASFSVILYVIVWYLYHKYNRITIAQFPSTANKLRRLQFQLTITVGICVVLTFGLYVIPATLLVLSKWTNTMLLWRHFFWLLNCINAIVNVFVYSLRHKNIRQGLKLLLCCRELPSSAELRLKKESQMTLISTVSSRRNTDLNGTVQ</sequence>
<feature type="transmembrane region" description="Helical" evidence="1">
    <location>
        <begin position="132"/>
        <end position="150"/>
    </location>
</feature>
<evidence type="ECO:0000256" key="1">
    <source>
        <dbReference type="SAM" id="Phobius"/>
    </source>
</evidence>
<feature type="transmembrane region" description="Helical" evidence="1">
    <location>
        <begin position="7"/>
        <end position="27"/>
    </location>
</feature>
<reference evidence="3" key="1">
    <citation type="submission" date="2022-11" db="UniProtKB">
        <authorList>
            <consortium name="WormBaseParasite"/>
        </authorList>
    </citation>
    <scope>IDENTIFICATION</scope>
</reference>
<dbReference type="AlphaFoldDB" id="A0A914V290"/>
<dbReference type="Proteomes" id="UP000887566">
    <property type="component" value="Unplaced"/>
</dbReference>
<evidence type="ECO:0000313" key="3">
    <source>
        <dbReference type="WBParaSite" id="PSAMB.scaffold1469size31109.g13312.t1"/>
    </source>
</evidence>
<dbReference type="Gene3D" id="1.20.1070.10">
    <property type="entry name" value="Rhodopsin 7-helix transmembrane proteins"/>
    <property type="match status" value="1"/>
</dbReference>
<keyword evidence="2" id="KW-1185">Reference proteome</keyword>
<keyword evidence="1" id="KW-0812">Transmembrane</keyword>
<name>A0A914V290_9BILA</name>
<protein>
    <submittedName>
        <fullName evidence="3">G-protein coupled receptors family 1 profile domain-containing protein</fullName>
    </submittedName>
</protein>
<feature type="transmembrane region" description="Helical" evidence="1">
    <location>
        <begin position="47"/>
        <end position="70"/>
    </location>
</feature>
<keyword evidence="1" id="KW-1133">Transmembrane helix</keyword>
<feature type="transmembrane region" description="Helical" evidence="1">
    <location>
        <begin position="91"/>
        <end position="112"/>
    </location>
</feature>
<organism evidence="2 3">
    <name type="scientific">Plectus sambesii</name>
    <dbReference type="NCBI Taxonomy" id="2011161"/>
    <lineage>
        <taxon>Eukaryota</taxon>
        <taxon>Metazoa</taxon>
        <taxon>Ecdysozoa</taxon>
        <taxon>Nematoda</taxon>
        <taxon>Chromadorea</taxon>
        <taxon>Plectida</taxon>
        <taxon>Plectina</taxon>
        <taxon>Plectoidea</taxon>
        <taxon>Plectidae</taxon>
        <taxon>Plectus</taxon>
    </lineage>
</organism>